<keyword evidence="4" id="KW-1185">Reference proteome</keyword>
<dbReference type="RefSeq" id="WP_035026039.1">
    <property type="nucleotide sequence ID" value="NZ_KK073885.1"/>
</dbReference>
<evidence type="ECO:0000313" key="4">
    <source>
        <dbReference type="Proteomes" id="UP000294958"/>
    </source>
</evidence>
<protein>
    <recommendedName>
        <fullName evidence="5">Glycosyl transferase family 1</fullName>
    </recommendedName>
</protein>
<evidence type="ECO:0000313" key="1">
    <source>
        <dbReference type="EMBL" id="EXL08868.1"/>
    </source>
</evidence>
<evidence type="ECO:0000313" key="3">
    <source>
        <dbReference type="Proteomes" id="UP000019849"/>
    </source>
</evidence>
<reference evidence="2 4" key="2">
    <citation type="submission" date="2019-03" db="EMBL/GenBank/DDBJ databases">
        <title>Genomic Encyclopedia of Type Strains, Phase IV (KMG-IV): sequencing the most valuable type-strain genomes for metagenomic binning, comparative biology and taxonomic classification.</title>
        <authorList>
            <person name="Goeker M."/>
        </authorList>
    </citation>
    <scope>NUCLEOTIDE SEQUENCE [LARGE SCALE GENOMIC DNA]</scope>
    <source>
        <strain evidence="2 4">DSM 11603</strain>
    </source>
</reference>
<sequence length="317" mass="36186">MTARRKVLFIGPGVKATDQVWGGSVATSYNFLRSMALSKRYEVQHIDRRHIKGPRELYSALRSTDYDLLHVDDAGSGLQTCYSAGVLPDVIGPISRAPNGVKEYKIGGEVWQSIYTPEWFYQAVVIRLNANEERAPGYKDKYLGISQGVDTEKLRPETDPRERRYILWAGDANRPAKNYPLIEEIISITELPEPYEFKVMSGYYVKDYWNTLDETAILINTSKYESFCAAIFEAKSKGVATIYREKLHNDRFPDGRIQVPYTAEAYRDEILKLLSDPELLEQEGRMSRGYCVDNASFEVMKNSYEAAYDIAFARKSS</sequence>
<name>A0A011USQ4_9HYPH</name>
<gene>
    <name evidence="1" type="ORF">BG36_02905</name>
    <name evidence="2" type="ORF">DES43_109115</name>
</gene>
<dbReference type="SUPFAM" id="SSF53756">
    <property type="entry name" value="UDP-Glycosyltransferase/glycogen phosphorylase"/>
    <property type="match status" value="1"/>
</dbReference>
<dbReference type="Gene3D" id="3.40.50.2000">
    <property type="entry name" value="Glycogen Phosphorylase B"/>
    <property type="match status" value="1"/>
</dbReference>
<dbReference type="EMBL" id="SNZF01000009">
    <property type="protein sequence ID" value="TDR35477.1"/>
    <property type="molecule type" value="Genomic_DNA"/>
</dbReference>
<evidence type="ECO:0008006" key="5">
    <source>
        <dbReference type="Google" id="ProtNLM"/>
    </source>
</evidence>
<accession>A0A011USQ4</accession>
<dbReference type="eggNOG" id="ENOG503467P">
    <property type="taxonomic scope" value="Bacteria"/>
</dbReference>
<organism evidence="1 3">
    <name type="scientific">Aquamicrobium defluvii</name>
    <dbReference type="NCBI Taxonomy" id="69279"/>
    <lineage>
        <taxon>Bacteria</taxon>
        <taxon>Pseudomonadati</taxon>
        <taxon>Pseudomonadota</taxon>
        <taxon>Alphaproteobacteria</taxon>
        <taxon>Hyphomicrobiales</taxon>
        <taxon>Phyllobacteriaceae</taxon>
        <taxon>Aquamicrobium</taxon>
    </lineage>
</organism>
<dbReference type="EMBL" id="JENY01000011">
    <property type="protein sequence ID" value="EXL08868.1"/>
    <property type="molecule type" value="Genomic_DNA"/>
</dbReference>
<dbReference type="PATRIC" id="fig|69279.3.peg.1982"/>
<dbReference type="OrthoDB" id="3182597at2"/>
<comment type="caution">
    <text evidence="1">The sequence shown here is derived from an EMBL/GenBank/DDBJ whole genome shotgun (WGS) entry which is preliminary data.</text>
</comment>
<evidence type="ECO:0000313" key="2">
    <source>
        <dbReference type="EMBL" id="TDR35477.1"/>
    </source>
</evidence>
<dbReference type="Proteomes" id="UP000019849">
    <property type="component" value="Unassembled WGS sequence"/>
</dbReference>
<dbReference type="Proteomes" id="UP000294958">
    <property type="component" value="Unassembled WGS sequence"/>
</dbReference>
<reference evidence="1 3" key="1">
    <citation type="submission" date="2014-02" db="EMBL/GenBank/DDBJ databases">
        <title>Aquamicrobium defluvii Genome sequencing.</title>
        <authorList>
            <person name="Wang X."/>
        </authorList>
    </citation>
    <scope>NUCLEOTIDE SEQUENCE [LARGE SCALE GENOMIC DNA]</scope>
    <source>
        <strain evidence="1 3">W13Z1</strain>
    </source>
</reference>
<dbReference type="AlphaFoldDB" id="A0A011USQ4"/>
<dbReference type="HOGENOM" id="CLU_876170_0_0_5"/>
<proteinExistence type="predicted"/>